<reference evidence="1" key="1">
    <citation type="submission" date="2023-10" db="EMBL/GenBank/DDBJ databases">
        <authorList>
            <person name="Chen Y."/>
            <person name="Shah S."/>
            <person name="Dougan E. K."/>
            <person name="Thang M."/>
            <person name="Chan C."/>
        </authorList>
    </citation>
    <scope>NUCLEOTIDE SEQUENCE [LARGE SCALE GENOMIC DNA]</scope>
</reference>
<accession>A0ABN9TBW3</accession>
<organism evidence="1 2">
    <name type="scientific">Prorocentrum cordatum</name>
    <dbReference type="NCBI Taxonomy" id="2364126"/>
    <lineage>
        <taxon>Eukaryota</taxon>
        <taxon>Sar</taxon>
        <taxon>Alveolata</taxon>
        <taxon>Dinophyceae</taxon>
        <taxon>Prorocentrales</taxon>
        <taxon>Prorocentraceae</taxon>
        <taxon>Prorocentrum</taxon>
    </lineage>
</organism>
<protein>
    <submittedName>
        <fullName evidence="1">Uncharacterized protein</fullName>
    </submittedName>
</protein>
<dbReference type="EMBL" id="CAUYUJ010014547">
    <property type="protein sequence ID" value="CAK0843065.1"/>
    <property type="molecule type" value="Genomic_DNA"/>
</dbReference>
<name>A0ABN9TBW3_9DINO</name>
<comment type="caution">
    <text evidence="1">The sequence shown here is derived from an EMBL/GenBank/DDBJ whole genome shotgun (WGS) entry which is preliminary data.</text>
</comment>
<sequence>MEFKDFATGVVAEAARAALDATPPDAARAAHNAGLLADMLSAAAGAVEAAEWLWVWSRGAVPLCCHRGLEAHCRERLGRAALAFMRAWGEGADGQAVRDLLATVRADAGHAPFEWRSLLALQIDLLCLSPPAAFPAEHVAALLQQVFDAEDEDWISEQLSKVHEARRELPLPPGGQAEVARIWKSLGRRGGGSAGAGVSAMRLSAIYGAHNISEEFLEGGLTHRTRATRRLAIELLRQLHGGAAWWPAWHSAFLVLSDEQPWHIVRPVWEDVTALGGLFKGAVPARWTSALVRRAAAHSDHRVVRHATADAIRHSAALDPAVVLPSSRRRSG</sequence>
<evidence type="ECO:0000313" key="2">
    <source>
        <dbReference type="Proteomes" id="UP001189429"/>
    </source>
</evidence>
<dbReference type="Proteomes" id="UP001189429">
    <property type="component" value="Unassembled WGS sequence"/>
</dbReference>
<keyword evidence="2" id="KW-1185">Reference proteome</keyword>
<evidence type="ECO:0000313" key="1">
    <source>
        <dbReference type="EMBL" id="CAK0843065.1"/>
    </source>
</evidence>
<gene>
    <name evidence="1" type="ORF">PCOR1329_LOCUS37506</name>
</gene>
<proteinExistence type="predicted"/>